<evidence type="ECO:0000313" key="1">
    <source>
        <dbReference type="EMBL" id="SVA78069.1"/>
    </source>
</evidence>
<dbReference type="EMBL" id="UINC01018559">
    <property type="protein sequence ID" value="SVA78069.1"/>
    <property type="molecule type" value="Genomic_DNA"/>
</dbReference>
<proteinExistence type="predicted"/>
<sequence>MKFQDGGINTYDKSRATEGFTLFAPLRHDKGYLINMDGEVVNQWQLNTGGVNRCRLTDSGNLFITEMSEDGPPLYAGKGGRIREY</sequence>
<accession>A0A381YM65</accession>
<protein>
    <recommendedName>
        <fullName evidence="2">SMP-30/Gluconolactonase/LRE-like region domain-containing protein</fullName>
    </recommendedName>
</protein>
<dbReference type="AlphaFoldDB" id="A0A381YM65"/>
<evidence type="ECO:0008006" key="2">
    <source>
        <dbReference type="Google" id="ProtNLM"/>
    </source>
</evidence>
<organism evidence="1">
    <name type="scientific">marine metagenome</name>
    <dbReference type="NCBI Taxonomy" id="408172"/>
    <lineage>
        <taxon>unclassified sequences</taxon>
        <taxon>metagenomes</taxon>
        <taxon>ecological metagenomes</taxon>
    </lineage>
</organism>
<feature type="non-terminal residue" evidence="1">
    <location>
        <position position="85"/>
    </location>
</feature>
<gene>
    <name evidence="1" type="ORF">METZ01_LOCUS130923</name>
</gene>
<reference evidence="1" key="1">
    <citation type="submission" date="2018-05" db="EMBL/GenBank/DDBJ databases">
        <authorList>
            <person name="Lanie J.A."/>
            <person name="Ng W.-L."/>
            <person name="Kazmierczak K.M."/>
            <person name="Andrzejewski T.M."/>
            <person name="Davidsen T.M."/>
            <person name="Wayne K.J."/>
            <person name="Tettelin H."/>
            <person name="Glass J.I."/>
            <person name="Rusch D."/>
            <person name="Podicherti R."/>
            <person name="Tsui H.-C.T."/>
            <person name="Winkler M.E."/>
        </authorList>
    </citation>
    <scope>NUCLEOTIDE SEQUENCE</scope>
</reference>
<name>A0A381YM65_9ZZZZ</name>